<dbReference type="NCBIfam" id="TIGR00622">
    <property type="entry name" value="ssl1"/>
    <property type="match status" value="1"/>
</dbReference>
<dbReference type="Proteomes" id="UP000271098">
    <property type="component" value="Unassembled WGS sequence"/>
</dbReference>
<evidence type="ECO:0000313" key="1">
    <source>
        <dbReference type="EMBL" id="VDK55141.1"/>
    </source>
</evidence>
<dbReference type="GO" id="GO:0000439">
    <property type="term" value="C:transcription factor TFIIH core complex"/>
    <property type="evidence" value="ECO:0007669"/>
    <property type="project" value="InterPro"/>
</dbReference>
<dbReference type="WBParaSite" id="GPUH_0000656701-mRNA-1">
    <property type="protein sequence ID" value="GPUH_0000656701-mRNA-1"/>
    <property type="gene ID" value="GPUH_0000656701"/>
</dbReference>
<dbReference type="PANTHER" id="PTHR12695">
    <property type="entry name" value="GENERAL TRANSCRIPTION FACTOR IIH SUBUNIT 2"/>
    <property type="match status" value="1"/>
</dbReference>
<dbReference type="AlphaFoldDB" id="A0A183DCW7"/>
<sequence length="127" mass="14091">MLTYLGRYSVALDDTHLEVILNEHTNPPPSSRNAESSVVRMEIHSDCSHQSEVRSPSGRGFFCPQCGARYCSLPVECRICKLILISAPQLARSLHNLLPLPAFQEIDTTDGLAFFCALVICEINFPV</sequence>
<keyword evidence="2" id="KW-1185">Reference proteome</keyword>
<name>A0A183DCW7_9BILA</name>
<proteinExistence type="predicted"/>
<dbReference type="GO" id="GO:0006289">
    <property type="term" value="P:nucleotide-excision repair"/>
    <property type="evidence" value="ECO:0007669"/>
    <property type="project" value="InterPro"/>
</dbReference>
<dbReference type="OrthoDB" id="284275at2759"/>
<reference evidence="1 2" key="2">
    <citation type="submission" date="2018-11" db="EMBL/GenBank/DDBJ databases">
        <authorList>
            <consortium name="Pathogen Informatics"/>
        </authorList>
    </citation>
    <scope>NUCLEOTIDE SEQUENCE [LARGE SCALE GENOMIC DNA]</scope>
</reference>
<reference evidence="3" key="1">
    <citation type="submission" date="2016-06" db="UniProtKB">
        <authorList>
            <consortium name="WormBaseParasite"/>
        </authorList>
    </citation>
    <scope>IDENTIFICATION</scope>
</reference>
<dbReference type="GO" id="GO:0005675">
    <property type="term" value="C:transcription factor TFIIH holo complex"/>
    <property type="evidence" value="ECO:0007669"/>
    <property type="project" value="TreeGrafter"/>
</dbReference>
<dbReference type="GO" id="GO:0006351">
    <property type="term" value="P:DNA-templated transcription"/>
    <property type="evidence" value="ECO:0007669"/>
    <property type="project" value="InterPro"/>
</dbReference>
<dbReference type="InterPro" id="IPR012170">
    <property type="entry name" value="TFIIH_SSL1/p44"/>
</dbReference>
<gene>
    <name evidence="1" type="ORF">GPUH_LOCUS6558</name>
</gene>
<dbReference type="PANTHER" id="PTHR12695:SF2">
    <property type="entry name" value="GENERAL TRANSCRIPTION FACTOR IIH SUBUNIT 2-RELATED"/>
    <property type="match status" value="1"/>
</dbReference>
<evidence type="ECO:0000313" key="3">
    <source>
        <dbReference type="WBParaSite" id="GPUH_0000656701-mRNA-1"/>
    </source>
</evidence>
<evidence type="ECO:0000313" key="2">
    <source>
        <dbReference type="Proteomes" id="UP000271098"/>
    </source>
</evidence>
<accession>A0A183DCW7</accession>
<organism evidence="3">
    <name type="scientific">Gongylonema pulchrum</name>
    <dbReference type="NCBI Taxonomy" id="637853"/>
    <lineage>
        <taxon>Eukaryota</taxon>
        <taxon>Metazoa</taxon>
        <taxon>Ecdysozoa</taxon>
        <taxon>Nematoda</taxon>
        <taxon>Chromadorea</taxon>
        <taxon>Rhabditida</taxon>
        <taxon>Spirurina</taxon>
        <taxon>Spiruromorpha</taxon>
        <taxon>Spiruroidea</taxon>
        <taxon>Gongylonematidae</taxon>
        <taxon>Gongylonema</taxon>
    </lineage>
</organism>
<dbReference type="GO" id="GO:0006357">
    <property type="term" value="P:regulation of transcription by RNA polymerase II"/>
    <property type="evidence" value="ECO:0007669"/>
    <property type="project" value="TreeGrafter"/>
</dbReference>
<dbReference type="EMBL" id="UYRT01015616">
    <property type="protein sequence ID" value="VDK55141.1"/>
    <property type="molecule type" value="Genomic_DNA"/>
</dbReference>
<protein>
    <submittedName>
        <fullName evidence="3">Ssl1 domain-containing protein</fullName>
    </submittedName>
</protein>